<evidence type="ECO:0000313" key="2">
    <source>
        <dbReference type="Proteomes" id="UP000256709"/>
    </source>
</evidence>
<proteinExistence type="predicted"/>
<comment type="caution">
    <text evidence="1">The sequence shown here is derived from an EMBL/GenBank/DDBJ whole genome shotgun (WGS) entry which is preliminary data.</text>
</comment>
<evidence type="ECO:0008006" key="3">
    <source>
        <dbReference type="Google" id="ProtNLM"/>
    </source>
</evidence>
<accession>A0A3E0VAC1</accession>
<reference evidence="1 2" key="1">
    <citation type="submission" date="2017-04" db="EMBL/GenBank/DDBJ databases">
        <title>Comparative genome analysis of Subtercola boreus.</title>
        <authorList>
            <person name="Cho Y.-J."/>
            <person name="Cho A."/>
            <person name="Kim O.-S."/>
            <person name="Lee J.-I."/>
        </authorList>
    </citation>
    <scope>NUCLEOTIDE SEQUENCE [LARGE SCALE GENOMIC DNA]</scope>
    <source>
        <strain evidence="1 2">P27444</strain>
    </source>
</reference>
<dbReference type="EMBL" id="NBXA01000049">
    <property type="protein sequence ID" value="RFA06796.1"/>
    <property type="molecule type" value="Genomic_DNA"/>
</dbReference>
<evidence type="ECO:0000313" key="1">
    <source>
        <dbReference type="EMBL" id="RFA06796.1"/>
    </source>
</evidence>
<dbReference type="AlphaFoldDB" id="A0A3E0VAC1"/>
<name>A0A3E0VAC1_9MICO</name>
<gene>
    <name evidence="1" type="ORF">B7R21_18265</name>
</gene>
<sequence length="87" mass="9956">MLDVTVPRLLFESAMNAQVRTDTEWKLVCAELFRVSHLLKSVSDNMNQLARFANAEGAFPTEAEGVYEEYRRLVPRLDDTIRRLAGL</sequence>
<dbReference type="Proteomes" id="UP000256709">
    <property type="component" value="Unassembled WGS sequence"/>
</dbReference>
<protein>
    <recommendedName>
        <fullName evidence="3">Bacterial mobilisation domain-containing protein</fullName>
    </recommendedName>
</protein>
<organism evidence="1 2">
    <name type="scientific">Subtercola boreus</name>
    <dbReference type="NCBI Taxonomy" id="120213"/>
    <lineage>
        <taxon>Bacteria</taxon>
        <taxon>Bacillati</taxon>
        <taxon>Actinomycetota</taxon>
        <taxon>Actinomycetes</taxon>
        <taxon>Micrococcales</taxon>
        <taxon>Microbacteriaceae</taxon>
        <taxon>Subtercola</taxon>
    </lineage>
</organism>